<dbReference type="Proteomes" id="UP000318017">
    <property type="component" value="Chromosome"/>
</dbReference>
<keyword evidence="6" id="KW-1185">Reference proteome</keyword>
<dbReference type="Gene3D" id="3.40.50.2000">
    <property type="entry name" value="Glycogen Phosphorylase B"/>
    <property type="match status" value="2"/>
</dbReference>
<dbReference type="Pfam" id="PF13439">
    <property type="entry name" value="Glyco_transf_4"/>
    <property type="match status" value="1"/>
</dbReference>
<dbReference type="PANTHER" id="PTHR12526:SF510">
    <property type="entry name" value="D-INOSITOL 3-PHOSPHATE GLYCOSYLTRANSFERASE"/>
    <property type="match status" value="1"/>
</dbReference>
<protein>
    <recommendedName>
        <fullName evidence="4">Glycosyltransferase subfamily 4-like N-terminal domain-containing protein</fullName>
    </recommendedName>
</protein>
<dbReference type="EMBL" id="CP036298">
    <property type="protein sequence ID" value="QDV26816.1"/>
    <property type="molecule type" value="Genomic_DNA"/>
</dbReference>
<name>A0A518GDZ0_9BACT</name>
<dbReference type="GO" id="GO:0016757">
    <property type="term" value="F:glycosyltransferase activity"/>
    <property type="evidence" value="ECO:0007669"/>
    <property type="project" value="UniProtKB-KW"/>
</dbReference>
<proteinExistence type="predicted"/>
<evidence type="ECO:0000313" key="5">
    <source>
        <dbReference type="EMBL" id="QDV26816.1"/>
    </source>
</evidence>
<dbReference type="AlphaFoldDB" id="A0A518GDZ0"/>
<reference evidence="5 6" key="1">
    <citation type="submission" date="2019-02" db="EMBL/GenBank/DDBJ databases">
        <title>Deep-cultivation of Planctomycetes and their phenomic and genomic characterization uncovers novel biology.</title>
        <authorList>
            <person name="Wiegand S."/>
            <person name="Jogler M."/>
            <person name="Boedeker C."/>
            <person name="Pinto D."/>
            <person name="Vollmers J."/>
            <person name="Rivas-Marin E."/>
            <person name="Kohn T."/>
            <person name="Peeters S.H."/>
            <person name="Heuer A."/>
            <person name="Rast P."/>
            <person name="Oberbeckmann S."/>
            <person name="Bunk B."/>
            <person name="Jeske O."/>
            <person name="Meyerdierks A."/>
            <person name="Storesund J.E."/>
            <person name="Kallscheuer N."/>
            <person name="Luecker S."/>
            <person name="Lage O.M."/>
            <person name="Pohl T."/>
            <person name="Merkel B.J."/>
            <person name="Hornburger P."/>
            <person name="Mueller R.-W."/>
            <person name="Bruemmer F."/>
            <person name="Labrenz M."/>
            <person name="Spormann A.M."/>
            <person name="Op den Camp H."/>
            <person name="Overmann J."/>
            <person name="Amann R."/>
            <person name="Jetten M.S.M."/>
            <person name="Mascher T."/>
            <person name="Medema M.H."/>
            <person name="Devos D.P."/>
            <person name="Kaster A.-K."/>
            <person name="Ovreas L."/>
            <person name="Rohde M."/>
            <person name="Galperin M.Y."/>
            <person name="Jogler C."/>
        </authorList>
    </citation>
    <scope>NUCLEOTIDE SEQUENCE [LARGE SCALE GENOMIC DNA]</scope>
    <source>
        <strain evidence="5 6">Q31a</strain>
    </source>
</reference>
<dbReference type="InterPro" id="IPR028098">
    <property type="entry name" value="Glyco_trans_4-like_N"/>
</dbReference>
<keyword evidence="1" id="KW-0328">Glycosyltransferase</keyword>
<organism evidence="5 6">
    <name type="scientific">Aureliella helgolandensis</name>
    <dbReference type="NCBI Taxonomy" id="2527968"/>
    <lineage>
        <taxon>Bacteria</taxon>
        <taxon>Pseudomonadati</taxon>
        <taxon>Planctomycetota</taxon>
        <taxon>Planctomycetia</taxon>
        <taxon>Pirellulales</taxon>
        <taxon>Pirellulaceae</taxon>
        <taxon>Aureliella</taxon>
    </lineage>
</organism>
<dbReference type="KEGG" id="ahel:Q31a_51950"/>
<dbReference type="PANTHER" id="PTHR12526">
    <property type="entry name" value="GLYCOSYLTRANSFERASE"/>
    <property type="match status" value="1"/>
</dbReference>
<evidence type="ECO:0000259" key="4">
    <source>
        <dbReference type="Pfam" id="PF13439"/>
    </source>
</evidence>
<evidence type="ECO:0000313" key="6">
    <source>
        <dbReference type="Proteomes" id="UP000318017"/>
    </source>
</evidence>
<keyword evidence="2" id="KW-0808">Transferase</keyword>
<gene>
    <name evidence="5" type="ORF">Q31a_51950</name>
</gene>
<evidence type="ECO:0000256" key="3">
    <source>
        <dbReference type="SAM" id="MobiDB-lite"/>
    </source>
</evidence>
<feature type="domain" description="Glycosyltransferase subfamily 4-like N-terminal" evidence="4">
    <location>
        <begin position="125"/>
        <end position="248"/>
    </location>
</feature>
<accession>A0A518GDZ0</accession>
<dbReference type="SUPFAM" id="SSF53756">
    <property type="entry name" value="UDP-Glycosyltransferase/glycogen phosphorylase"/>
    <property type="match status" value="1"/>
</dbReference>
<evidence type="ECO:0000256" key="2">
    <source>
        <dbReference type="ARBA" id="ARBA00022679"/>
    </source>
</evidence>
<sequence length="447" mass="50392">MIVAFNFPPCASAGVHRTLRFTRLLREREWNSVILTATPNADSQIDSKLLQLVPTGIDVQQVDLIRIEEVVKNRLRKAYRRPMTQAKSQTTRPCDASSKAPSRRIVSSTISRLRKQITELCFAIPDNRIGWRKNAVARGLAIVEQQQPAVIYATAPPFSTLMVGHDIARRANLPLVLDFRDPWTRVPWGPRNKSWLANRWVARLESRCVHAAAAVILNTEELRLDFVHSYPSIPSEKFVAIPNGFDPELRSRVDSHLQTFETLPPPQHAFRLLHPGSLYRNRDPRPIVDAIALLKKQGITIILEQVGYCDPTFELEKYAADRNVAEQIEIKPPIPHDAMLRRMAEVDGFLLLQPETALQVPGKLYEMLLYQKPILALCVPGAVSRIIQTFSLGTIAEADDVQGISTALSSLDRSTTNGGKWGEAQDQFDGRKLTHQLADLFDRVSRR</sequence>
<evidence type="ECO:0000256" key="1">
    <source>
        <dbReference type="ARBA" id="ARBA00022676"/>
    </source>
</evidence>
<feature type="region of interest" description="Disordered" evidence="3">
    <location>
        <begin position="81"/>
        <end position="100"/>
    </location>
</feature>